<protein>
    <submittedName>
        <fullName evidence="6">Ribosomal RNA processing protein 1</fullName>
    </submittedName>
</protein>
<feature type="compositionally biased region" description="Polar residues" evidence="5">
    <location>
        <begin position="374"/>
        <end position="385"/>
    </location>
</feature>
<feature type="region of interest" description="Disordered" evidence="5">
    <location>
        <begin position="429"/>
        <end position="468"/>
    </location>
</feature>
<dbReference type="InterPro" id="IPR010301">
    <property type="entry name" value="RRP1"/>
</dbReference>
<dbReference type="STRING" id="57577.A0A2K3NY36"/>
<feature type="compositionally biased region" description="Basic and acidic residues" evidence="5">
    <location>
        <begin position="353"/>
        <end position="370"/>
    </location>
</feature>
<evidence type="ECO:0000256" key="1">
    <source>
        <dbReference type="ARBA" id="ARBA00004123"/>
    </source>
</evidence>
<dbReference type="GO" id="GO:0030688">
    <property type="term" value="C:preribosome, small subunit precursor"/>
    <property type="evidence" value="ECO:0007669"/>
    <property type="project" value="InterPro"/>
</dbReference>
<evidence type="ECO:0000256" key="4">
    <source>
        <dbReference type="ARBA" id="ARBA00023242"/>
    </source>
</evidence>
<feature type="region of interest" description="Disordered" evidence="5">
    <location>
        <begin position="480"/>
        <end position="516"/>
    </location>
</feature>
<feature type="region of interest" description="Disordered" evidence="5">
    <location>
        <begin position="331"/>
        <end position="389"/>
    </location>
</feature>
<evidence type="ECO:0000313" key="6">
    <source>
        <dbReference type="EMBL" id="PNY07948.1"/>
    </source>
</evidence>
<accession>A0A2K3NY36</accession>
<evidence type="ECO:0000256" key="3">
    <source>
        <dbReference type="ARBA" id="ARBA00022552"/>
    </source>
</evidence>
<comment type="similarity">
    <text evidence="2">Belongs to the RRP1 family.</text>
</comment>
<dbReference type="GO" id="GO:0006364">
    <property type="term" value="P:rRNA processing"/>
    <property type="evidence" value="ECO:0007669"/>
    <property type="project" value="UniProtKB-KW"/>
</dbReference>
<proteinExistence type="inferred from homology"/>
<dbReference type="AlphaFoldDB" id="A0A2K3NY36"/>
<keyword evidence="3" id="KW-0698">rRNA processing</keyword>
<name>A0A2K3NY36_TRIPR</name>
<keyword evidence="4" id="KW-0539">Nucleus</keyword>
<dbReference type="PANTHER" id="PTHR13026:SF0">
    <property type="entry name" value="RIBOSOMAL RNA PROCESSING 1B"/>
    <property type="match status" value="1"/>
</dbReference>
<organism evidence="6 7">
    <name type="scientific">Trifolium pratense</name>
    <name type="common">Red clover</name>
    <dbReference type="NCBI Taxonomy" id="57577"/>
    <lineage>
        <taxon>Eukaryota</taxon>
        <taxon>Viridiplantae</taxon>
        <taxon>Streptophyta</taxon>
        <taxon>Embryophyta</taxon>
        <taxon>Tracheophyta</taxon>
        <taxon>Spermatophyta</taxon>
        <taxon>Magnoliopsida</taxon>
        <taxon>eudicotyledons</taxon>
        <taxon>Gunneridae</taxon>
        <taxon>Pentapetalae</taxon>
        <taxon>rosids</taxon>
        <taxon>fabids</taxon>
        <taxon>Fabales</taxon>
        <taxon>Fabaceae</taxon>
        <taxon>Papilionoideae</taxon>
        <taxon>50 kb inversion clade</taxon>
        <taxon>NPAAA clade</taxon>
        <taxon>Hologalegina</taxon>
        <taxon>IRL clade</taxon>
        <taxon>Trifolieae</taxon>
        <taxon>Trifolium</taxon>
    </lineage>
</organism>
<dbReference type="PANTHER" id="PTHR13026">
    <property type="entry name" value="NNP-1 PROTEIN NOVEL NUCLEAR PROTEIN 1 NOP52"/>
    <property type="match status" value="1"/>
</dbReference>
<dbReference type="EMBL" id="ASHM01002203">
    <property type="protein sequence ID" value="PNY07948.1"/>
    <property type="molecule type" value="Genomic_DNA"/>
</dbReference>
<dbReference type="GO" id="GO:0005634">
    <property type="term" value="C:nucleus"/>
    <property type="evidence" value="ECO:0007669"/>
    <property type="project" value="UniProtKB-SubCell"/>
</dbReference>
<evidence type="ECO:0000256" key="5">
    <source>
        <dbReference type="SAM" id="MobiDB-lite"/>
    </source>
</evidence>
<evidence type="ECO:0000256" key="2">
    <source>
        <dbReference type="ARBA" id="ARBA00006374"/>
    </source>
</evidence>
<dbReference type="Proteomes" id="UP000236291">
    <property type="component" value="Unassembled WGS sequence"/>
</dbReference>
<reference evidence="6 7" key="1">
    <citation type="journal article" date="2014" name="Am. J. Bot.">
        <title>Genome assembly and annotation for red clover (Trifolium pratense; Fabaceae).</title>
        <authorList>
            <person name="Istvanek J."/>
            <person name="Jaros M."/>
            <person name="Krenek A."/>
            <person name="Repkova J."/>
        </authorList>
    </citation>
    <scope>NUCLEOTIDE SEQUENCE [LARGE SCALE GENOMIC DNA]</scope>
    <source>
        <strain evidence="7">cv. Tatra</strain>
        <tissue evidence="6">Young leaves</tissue>
    </source>
</reference>
<evidence type="ECO:0000313" key="7">
    <source>
        <dbReference type="Proteomes" id="UP000236291"/>
    </source>
</evidence>
<comment type="caution">
    <text evidence="6">The sequence shown here is derived from an EMBL/GenBank/DDBJ whole genome shotgun (WGS) entry which is preliminary data.</text>
</comment>
<reference evidence="6 7" key="2">
    <citation type="journal article" date="2017" name="Front. Plant Sci.">
        <title>Gene Classification and Mining of Molecular Markers Useful in Red Clover (Trifolium pratense) Breeding.</title>
        <authorList>
            <person name="Istvanek J."/>
            <person name="Dluhosova J."/>
            <person name="Dluhos P."/>
            <person name="Patkova L."/>
            <person name="Nedelnik J."/>
            <person name="Repkova J."/>
        </authorList>
    </citation>
    <scope>NUCLEOTIDE SEQUENCE [LARGE SCALE GENOMIC DNA]</scope>
    <source>
        <strain evidence="7">cv. Tatra</strain>
        <tissue evidence="6">Young leaves</tissue>
    </source>
</reference>
<dbReference type="Pfam" id="PF05997">
    <property type="entry name" value="Nop52"/>
    <property type="match status" value="1"/>
</dbReference>
<comment type="subcellular location">
    <subcellularLocation>
        <location evidence="1">Nucleus</location>
    </subcellularLocation>
</comment>
<gene>
    <name evidence="6" type="ORF">L195_g004457</name>
</gene>
<sequence>MANTGSEVGRSLIKQLACTQKSSREKALRLLLKSWLPSRSEPLPEEDAKKLWKGLFYCVWHSDKPLVQADLIDRLSSLLLTLHPSVSVQYFTTFFITMRREWSGIDALRLDKFYLLIRRFVSKTFSLMNKNSWDLEFVKLIMNCLDDATFSAQDKLLQGNGVKYHVASVFVEELTPFLPVKLSVLEVLFKPFFTVMGKLPDKVLLGKIKSGLFDLLLTNGKRLLEVKKAGEEDGEGNGHVVNLGTIALAMGFAPKLFELASAPDCVQGNRKVLFELHREFLKLEKDAGNSGFEFSIPDSVVDQDDEEVPDLVPIVEVDADVGPNGKVLKKCKKGKKNSVDKVKKANKTKKNKKSDASDLNGEKISAENGDKNVASENGGNLNTEQVDGESPLVLNESVISNLQKQFEKVAAEAGLEDGVASVCVTPKATETKKRKRTKNSKGKTSQDLDLNDGDAEDSAVGKSVEKSSKKVRFSMKNNLVWKPHSPLPPQNLRIPPSVTPRGSALKKGVPPGPIREMPLQTKKAKVKKGRRTIIGVVPSVKRLKKLRSRSV</sequence>
<feature type="compositionally biased region" description="Basic residues" evidence="5">
    <location>
        <begin position="432"/>
        <end position="441"/>
    </location>
</feature>